<keyword evidence="2" id="KW-1185">Reference proteome</keyword>
<evidence type="ECO:0000313" key="2">
    <source>
        <dbReference type="Proteomes" id="UP001152320"/>
    </source>
</evidence>
<dbReference type="EMBL" id="JAIZAY010000021">
    <property type="protein sequence ID" value="KAJ8021432.1"/>
    <property type="molecule type" value="Genomic_DNA"/>
</dbReference>
<name>A0A9Q0YJJ0_HOLLE</name>
<dbReference type="AlphaFoldDB" id="A0A9Q0YJJ0"/>
<gene>
    <name evidence="1" type="ORF">HOLleu_38629</name>
</gene>
<organism evidence="1 2">
    <name type="scientific">Holothuria leucospilota</name>
    <name type="common">Black long sea cucumber</name>
    <name type="synonym">Mertensiothuria leucospilota</name>
    <dbReference type="NCBI Taxonomy" id="206669"/>
    <lineage>
        <taxon>Eukaryota</taxon>
        <taxon>Metazoa</taxon>
        <taxon>Echinodermata</taxon>
        <taxon>Eleutherozoa</taxon>
        <taxon>Echinozoa</taxon>
        <taxon>Holothuroidea</taxon>
        <taxon>Aspidochirotacea</taxon>
        <taxon>Aspidochirotida</taxon>
        <taxon>Holothuriidae</taxon>
        <taxon>Holothuria</taxon>
    </lineage>
</organism>
<sequence length="50" mass="6197">MERKDIFARRFRRPTHSLSHRRCLQHLLLRSIIACECTFRFRLGERLLRT</sequence>
<accession>A0A9Q0YJJ0</accession>
<evidence type="ECO:0000313" key="1">
    <source>
        <dbReference type="EMBL" id="KAJ8021432.1"/>
    </source>
</evidence>
<reference evidence="1" key="1">
    <citation type="submission" date="2021-10" db="EMBL/GenBank/DDBJ databases">
        <title>Tropical sea cucumber genome reveals ecological adaptation and Cuvierian tubules defense mechanism.</title>
        <authorList>
            <person name="Chen T."/>
        </authorList>
    </citation>
    <scope>NUCLEOTIDE SEQUENCE</scope>
    <source>
        <strain evidence="1">Nanhai2018</strain>
        <tissue evidence="1">Muscle</tissue>
    </source>
</reference>
<comment type="caution">
    <text evidence="1">The sequence shown here is derived from an EMBL/GenBank/DDBJ whole genome shotgun (WGS) entry which is preliminary data.</text>
</comment>
<proteinExistence type="predicted"/>
<protein>
    <submittedName>
        <fullName evidence="1">Uncharacterized protein</fullName>
    </submittedName>
</protein>
<dbReference type="Proteomes" id="UP001152320">
    <property type="component" value="Chromosome 21"/>
</dbReference>